<evidence type="ECO:0000256" key="5">
    <source>
        <dbReference type="PROSITE-ProRule" id="PRU00546"/>
    </source>
</evidence>
<dbReference type="InterPro" id="IPR012724">
    <property type="entry name" value="DnaJ"/>
</dbReference>
<evidence type="ECO:0000313" key="10">
    <source>
        <dbReference type="Proteomes" id="UP000266861"/>
    </source>
</evidence>
<comment type="caution">
    <text evidence="9">The sequence shown here is derived from an EMBL/GenBank/DDBJ whole genome shotgun (WGS) entry which is preliminary data.</text>
</comment>
<protein>
    <recommendedName>
        <fullName evidence="11">J domain-containing protein</fullName>
    </recommendedName>
</protein>
<accession>A0A397IVJ1</accession>
<proteinExistence type="inferred from homology"/>
<dbReference type="PANTHER" id="PTHR43888">
    <property type="entry name" value="DNAJ-LIKE-2, ISOFORM A-RELATED"/>
    <property type="match status" value="1"/>
</dbReference>
<dbReference type="Pfam" id="PF00684">
    <property type="entry name" value="DnaJ_CXXCXGXG"/>
    <property type="match status" value="1"/>
</dbReference>
<dbReference type="InterPro" id="IPR018253">
    <property type="entry name" value="DnaJ_domain_CS"/>
</dbReference>
<evidence type="ECO:0000259" key="7">
    <source>
        <dbReference type="PROSITE" id="PS50076"/>
    </source>
</evidence>
<feature type="domain" description="CR-type" evidence="8">
    <location>
        <begin position="126"/>
        <end position="209"/>
    </location>
</feature>
<dbReference type="InterPro" id="IPR001305">
    <property type="entry name" value="HSP_DnaJ_Cys-rich_dom"/>
</dbReference>
<dbReference type="EMBL" id="PQFF01000177">
    <property type="protein sequence ID" value="RHZ76953.1"/>
    <property type="molecule type" value="Genomic_DNA"/>
</dbReference>
<dbReference type="CDD" id="cd06257">
    <property type="entry name" value="DnaJ"/>
    <property type="match status" value="1"/>
</dbReference>
<dbReference type="GO" id="GO:0030544">
    <property type="term" value="F:Hsp70 protein binding"/>
    <property type="evidence" value="ECO:0007669"/>
    <property type="project" value="InterPro"/>
</dbReference>
<dbReference type="GO" id="GO:0006457">
    <property type="term" value="P:protein folding"/>
    <property type="evidence" value="ECO:0007669"/>
    <property type="project" value="InterPro"/>
</dbReference>
<gene>
    <name evidence="9" type="ORF">Glove_187g121</name>
</gene>
<dbReference type="Gene3D" id="1.10.287.110">
    <property type="entry name" value="DnaJ domain"/>
    <property type="match status" value="1"/>
</dbReference>
<dbReference type="InterPro" id="IPR002939">
    <property type="entry name" value="DnaJ_C"/>
</dbReference>
<dbReference type="PROSITE" id="PS50076">
    <property type="entry name" value="DNAJ_2"/>
    <property type="match status" value="1"/>
</dbReference>
<dbReference type="Pfam" id="PF01556">
    <property type="entry name" value="DnaJ_C"/>
    <property type="match status" value="1"/>
</dbReference>
<feature type="zinc finger region" description="CR-type" evidence="5">
    <location>
        <begin position="126"/>
        <end position="209"/>
    </location>
</feature>
<dbReference type="Pfam" id="PF00226">
    <property type="entry name" value="DnaJ"/>
    <property type="match status" value="1"/>
</dbReference>
<evidence type="ECO:0000256" key="4">
    <source>
        <dbReference type="ARBA" id="ARBA00022833"/>
    </source>
</evidence>
<evidence type="ECO:0000256" key="1">
    <source>
        <dbReference type="ARBA" id="ARBA00022723"/>
    </source>
</evidence>
<keyword evidence="4 5" id="KW-0862">Zinc</keyword>
<dbReference type="STRING" id="1348612.A0A397IVJ1"/>
<dbReference type="CDD" id="cd10719">
    <property type="entry name" value="DnaJ_zf"/>
    <property type="match status" value="1"/>
</dbReference>
<evidence type="ECO:0000256" key="2">
    <source>
        <dbReference type="ARBA" id="ARBA00022737"/>
    </source>
</evidence>
<dbReference type="FunFam" id="2.60.260.20:FF:000068">
    <property type="entry name" value="Chaperone protein dnaJ 3"/>
    <property type="match status" value="1"/>
</dbReference>
<organism evidence="9 10">
    <name type="scientific">Diversispora epigaea</name>
    <dbReference type="NCBI Taxonomy" id="1348612"/>
    <lineage>
        <taxon>Eukaryota</taxon>
        <taxon>Fungi</taxon>
        <taxon>Fungi incertae sedis</taxon>
        <taxon>Mucoromycota</taxon>
        <taxon>Glomeromycotina</taxon>
        <taxon>Glomeromycetes</taxon>
        <taxon>Diversisporales</taxon>
        <taxon>Diversisporaceae</taxon>
        <taxon>Diversispora</taxon>
    </lineage>
</organism>
<dbReference type="InterPro" id="IPR036410">
    <property type="entry name" value="HSP_DnaJ_Cys-rich_dom_sf"/>
</dbReference>
<dbReference type="GO" id="GO:0008270">
    <property type="term" value="F:zinc ion binding"/>
    <property type="evidence" value="ECO:0007669"/>
    <property type="project" value="UniProtKB-KW"/>
</dbReference>
<dbReference type="InterPro" id="IPR001623">
    <property type="entry name" value="DnaJ_domain"/>
</dbReference>
<dbReference type="GO" id="GO:0009408">
    <property type="term" value="P:response to heat"/>
    <property type="evidence" value="ECO:0007669"/>
    <property type="project" value="InterPro"/>
</dbReference>
<dbReference type="Proteomes" id="UP000266861">
    <property type="component" value="Unassembled WGS sequence"/>
</dbReference>
<dbReference type="GO" id="GO:0005524">
    <property type="term" value="F:ATP binding"/>
    <property type="evidence" value="ECO:0007669"/>
    <property type="project" value="InterPro"/>
</dbReference>
<dbReference type="InterPro" id="IPR008971">
    <property type="entry name" value="HSP40/DnaJ_pept-bd"/>
</dbReference>
<dbReference type="SUPFAM" id="SSF46565">
    <property type="entry name" value="Chaperone J-domain"/>
    <property type="match status" value="1"/>
</dbReference>
<keyword evidence="10" id="KW-1185">Reference proteome</keyword>
<dbReference type="HAMAP" id="MF_01152">
    <property type="entry name" value="DnaJ"/>
    <property type="match status" value="1"/>
</dbReference>
<keyword evidence="2" id="KW-0677">Repeat</keyword>
<name>A0A397IVJ1_9GLOM</name>
<evidence type="ECO:0000313" key="9">
    <source>
        <dbReference type="EMBL" id="RHZ76953.1"/>
    </source>
</evidence>
<dbReference type="AlphaFoldDB" id="A0A397IVJ1"/>
<feature type="region of interest" description="Disordered" evidence="6">
    <location>
        <begin position="378"/>
        <end position="404"/>
    </location>
</feature>
<dbReference type="Gene3D" id="2.60.260.20">
    <property type="entry name" value="Urease metallochaperone UreE, N-terminal domain"/>
    <property type="match status" value="2"/>
</dbReference>
<dbReference type="OrthoDB" id="550424at2759"/>
<dbReference type="PROSITE" id="PS00636">
    <property type="entry name" value="DNAJ_1"/>
    <property type="match status" value="1"/>
</dbReference>
<dbReference type="Gene3D" id="2.10.230.10">
    <property type="entry name" value="Heat shock protein DnaJ, cysteine-rich domain"/>
    <property type="match status" value="1"/>
</dbReference>
<evidence type="ECO:0008006" key="11">
    <source>
        <dbReference type="Google" id="ProtNLM"/>
    </source>
</evidence>
<keyword evidence="3 5" id="KW-0863">Zinc-finger</keyword>
<dbReference type="PRINTS" id="PR00625">
    <property type="entry name" value="JDOMAIN"/>
</dbReference>
<dbReference type="SMART" id="SM00271">
    <property type="entry name" value="DnaJ"/>
    <property type="match status" value="1"/>
</dbReference>
<evidence type="ECO:0000256" key="6">
    <source>
        <dbReference type="SAM" id="MobiDB-lite"/>
    </source>
</evidence>
<dbReference type="CDD" id="cd10747">
    <property type="entry name" value="DnaJ_C"/>
    <property type="match status" value="1"/>
</dbReference>
<sequence length="404" mass="45161">MVKDTKLYDTLEISPDASENELKKAYKKLALKYHPDKNPDTAEKFKEIAHAFEVLSDPQKKEVYDRYGEEGLSGDGGMGGMSPEDLFASFFGGGGMFGSRSRQSGPKKGKNLKHVLKVSLEDFYNGKSTKLSLNKNVICKSCEGRGGKEGAVKKCNICDGTGYRIQLRTLGPMVQQIQQACNECNATGEIIKEKDRCKTCYGKKVINERKVLEVHIEKGMKNGQEIPFIGEADQAPNTDPGDVIIALEEKPHDRFVRKEDDLFYTSKIDLLTSLAGGSFFIEHLDNRALEVRVDPFESIKPNEIKAIPGQGMPSRRHHTYGTLYIKFDIEFPPRHWTTDPKKLEILQSILPSSPKSQPPHVEHVDSLALTDLDALQQKTADNFMTNKQDDDEEGHGPNVQCAQQ</sequence>
<feature type="domain" description="J" evidence="7">
    <location>
        <begin position="6"/>
        <end position="68"/>
    </location>
</feature>
<dbReference type="FunFam" id="1.10.287.110:FF:000048">
    <property type="entry name" value="DnaJ family protein"/>
    <property type="match status" value="1"/>
</dbReference>
<dbReference type="GO" id="GO:0051082">
    <property type="term" value="F:unfolded protein binding"/>
    <property type="evidence" value="ECO:0007669"/>
    <property type="project" value="InterPro"/>
</dbReference>
<dbReference type="InterPro" id="IPR044713">
    <property type="entry name" value="DNJA1/2-like"/>
</dbReference>
<keyword evidence="1 5" id="KW-0479">Metal-binding</keyword>
<dbReference type="SUPFAM" id="SSF49493">
    <property type="entry name" value="HSP40/DnaJ peptide-binding domain"/>
    <property type="match status" value="2"/>
</dbReference>
<reference evidence="9 10" key="1">
    <citation type="submission" date="2018-08" db="EMBL/GenBank/DDBJ databases">
        <title>Genome and evolution of the arbuscular mycorrhizal fungus Diversispora epigaea (formerly Glomus versiforme) and its bacterial endosymbionts.</title>
        <authorList>
            <person name="Sun X."/>
            <person name="Fei Z."/>
            <person name="Harrison M."/>
        </authorList>
    </citation>
    <scope>NUCLEOTIDE SEQUENCE [LARGE SCALE GENOMIC DNA]</scope>
    <source>
        <strain evidence="9 10">IT104</strain>
    </source>
</reference>
<dbReference type="FunFam" id="2.10.230.10:FF:000001">
    <property type="entry name" value="DnaJ subfamily A member 2"/>
    <property type="match status" value="1"/>
</dbReference>
<dbReference type="PROSITE" id="PS51188">
    <property type="entry name" value="ZF_CR"/>
    <property type="match status" value="1"/>
</dbReference>
<evidence type="ECO:0000256" key="3">
    <source>
        <dbReference type="ARBA" id="ARBA00022771"/>
    </source>
</evidence>
<dbReference type="FunFam" id="2.60.260.20:FF:000003">
    <property type="entry name" value="DnaJ subfamily A member 2"/>
    <property type="match status" value="1"/>
</dbReference>
<dbReference type="InterPro" id="IPR036869">
    <property type="entry name" value="J_dom_sf"/>
</dbReference>
<dbReference type="SUPFAM" id="SSF57938">
    <property type="entry name" value="DnaJ/Hsp40 cysteine-rich domain"/>
    <property type="match status" value="1"/>
</dbReference>
<evidence type="ECO:0000259" key="8">
    <source>
        <dbReference type="PROSITE" id="PS51188"/>
    </source>
</evidence>